<dbReference type="EMBL" id="JAVFWL010000001">
    <property type="protein sequence ID" value="KAK6728290.1"/>
    <property type="molecule type" value="Genomic_DNA"/>
</dbReference>
<accession>A0ABR1BQX1</accession>
<keyword evidence="2" id="KW-1185">Reference proteome</keyword>
<organism evidence="1 2">
    <name type="scientific">Necator americanus</name>
    <name type="common">Human hookworm</name>
    <dbReference type="NCBI Taxonomy" id="51031"/>
    <lineage>
        <taxon>Eukaryota</taxon>
        <taxon>Metazoa</taxon>
        <taxon>Ecdysozoa</taxon>
        <taxon>Nematoda</taxon>
        <taxon>Chromadorea</taxon>
        <taxon>Rhabditida</taxon>
        <taxon>Rhabditina</taxon>
        <taxon>Rhabditomorpha</taxon>
        <taxon>Strongyloidea</taxon>
        <taxon>Ancylostomatidae</taxon>
        <taxon>Bunostominae</taxon>
        <taxon>Necator</taxon>
    </lineage>
</organism>
<proteinExistence type="predicted"/>
<reference evidence="1 2" key="1">
    <citation type="submission" date="2023-08" db="EMBL/GenBank/DDBJ databases">
        <title>A Necator americanus chromosomal reference genome.</title>
        <authorList>
            <person name="Ilik V."/>
            <person name="Petrzelkova K.J."/>
            <person name="Pardy F."/>
            <person name="Fuh T."/>
            <person name="Niatou-Singa F.S."/>
            <person name="Gouil Q."/>
            <person name="Baker L."/>
            <person name="Ritchie M.E."/>
            <person name="Jex A.R."/>
            <person name="Gazzola D."/>
            <person name="Li H."/>
            <person name="Toshio Fujiwara R."/>
            <person name="Zhan B."/>
            <person name="Aroian R.V."/>
            <person name="Pafco B."/>
            <person name="Schwarz E.M."/>
        </authorList>
    </citation>
    <scope>NUCLEOTIDE SEQUENCE [LARGE SCALE GENOMIC DNA]</scope>
    <source>
        <strain evidence="1 2">Aroian</strain>
        <tissue evidence="1">Whole animal</tissue>
    </source>
</reference>
<comment type="caution">
    <text evidence="1">The sequence shown here is derived from an EMBL/GenBank/DDBJ whole genome shotgun (WGS) entry which is preliminary data.</text>
</comment>
<sequence length="96" mass="10785">MTRTGWLKHHSALHNRPLGRLVDNRLKEMRKIRGALRLKEVTVEFSYVPTTENPADAGAQGLTKSSRIIHGGQIPQSYVNQLTRGPHQHAPCTKSH</sequence>
<dbReference type="Proteomes" id="UP001303046">
    <property type="component" value="Unassembled WGS sequence"/>
</dbReference>
<name>A0ABR1BQX1_NECAM</name>
<evidence type="ECO:0000313" key="1">
    <source>
        <dbReference type="EMBL" id="KAK6728290.1"/>
    </source>
</evidence>
<protein>
    <submittedName>
        <fullName evidence="1">Uncharacterized protein</fullName>
    </submittedName>
</protein>
<gene>
    <name evidence="1" type="primary">Necator_chrI.g1874</name>
    <name evidence="1" type="ORF">RB195_005748</name>
</gene>
<evidence type="ECO:0000313" key="2">
    <source>
        <dbReference type="Proteomes" id="UP001303046"/>
    </source>
</evidence>